<evidence type="ECO:0000256" key="6">
    <source>
        <dbReference type="ARBA" id="ARBA00022448"/>
    </source>
</evidence>
<evidence type="ECO:0000256" key="17">
    <source>
        <dbReference type="RuleBase" id="RU003297"/>
    </source>
</evidence>
<dbReference type="Pfam" id="PF01059">
    <property type="entry name" value="Oxidored_q5_N"/>
    <property type="match status" value="1"/>
</dbReference>
<protein>
    <recommendedName>
        <fullName evidence="5 17">NADH-ubiquinone oxidoreductase chain 4</fullName>
        <ecNumber evidence="4 17">7.1.1.2</ecNumber>
    </recommendedName>
</protein>
<keyword evidence="11 17" id="KW-1133">Transmembrane helix</keyword>
<evidence type="ECO:0000256" key="7">
    <source>
        <dbReference type="ARBA" id="ARBA00022660"/>
    </source>
</evidence>
<evidence type="ECO:0000256" key="8">
    <source>
        <dbReference type="ARBA" id="ARBA00022692"/>
    </source>
</evidence>
<feature type="signal peptide" evidence="18">
    <location>
        <begin position="1"/>
        <end position="17"/>
    </location>
</feature>
<dbReference type="PRINTS" id="PR01437">
    <property type="entry name" value="NUOXDRDTASE4"/>
</dbReference>
<evidence type="ECO:0000256" key="5">
    <source>
        <dbReference type="ARBA" id="ARBA00021006"/>
    </source>
</evidence>
<evidence type="ECO:0000256" key="1">
    <source>
        <dbReference type="ARBA" id="ARBA00003257"/>
    </source>
</evidence>
<comment type="similarity">
    <text evidence="3 17">Belongs to the complex I subunit 4 family.</text>
</comment>
<keyword evidence="13 17" id="KW-0830">Ubiquinone</keyword>
<feature type="transmembrane region" description="Helical" evidence="17">
    <location>
        <begin position="149"/>
        <end position="169"/>
    </location>
</feature>
<sequence>MLKLLLATLMLAPTSLVLPPATIFSTTTAYSMIIALLMTSWITSPMDSPQQLNTWLMLDTISAPLLILSAWLLPLMILASQHHLAHEPTPRQRLFLSTCALLQTTLITTFLANNLMLFFIAFEATLIPTMILITRWGAQPERLLAGSHLLFYTLMGSLPLLVMILHLFSHANHTMMLLLHLTQSPLTPSPATMMMWLACFIAFLIKLPLYSTHLWLPKAHVEAPIAGSMILAAVLLKLGGYGIIRTSPLFTPTMQYMYYPFITLSLWGIIMTSLACLRLTDLKAIIAYSSIGHMGLVASATLIQTPWSITGAMFLMIAHGLTSSMLFCLANTVYERTHTRTLLLLYGLQQSMPLMTMWWFTAGLMNMALPPSINLIGELTVICSLYSWMSTTAFFTAPATIITALYTLYIFLTTQWHKAPTICHNPTTHTREHLLMFLHLTPLILLALNPCTTYN</sequence>
<dbReference type="InterPro" id="IPR003918">
    <property type="entry name" value="NADH_UbQ_OxRdtase"/>
</dbReference>
<proteinExistence type="inferred from homology"/>
<keyword evidence="7 17" id="KW-0679">Respiratory chain</keyword>
<evidence type="ECO:0000256" key="2">
    <source>
        <dbReference type="ARBA" id="ARBA00004225"/>
    </source>
</evidence>
<evidence type="ECO:0000256" key="15">
    <source>
        <dbReference type="ARBA" id="ARBA00023136"/>
    </source>
</evidence>
<keyword evidence="15 17" id="KW-0472">Membrane</keyword>
<dbReference type="InterPro" id="IPR001750">
    <property type="entry name" value="ND/Mrp_TM"/>
</dbReference>
<feature type="transmembrane region" description="Helical" evidence="17">
    <location>
        <begin position="284"/>
        <end position="303"/>
    </location>
</feature>
<keyword evidence="9" id="KW-1278">Translocase</keyword>
<keyword evidence="8 17" id="KW-0812">Transmembrane</keyword>
<evidence type="ECO:0000256" key="16">
    <source>
        <dbReference type="ARBA" id="ARBA00049551"/>
    </source>
</evidence>
<dbReference type="EMBL" id="MG182397">
    <property type="protein sequence ID" value="AUO29205.1"/>
    <property type="molecule type" value="Genomic_DNA"/>
</dbReference>
<accession>A0A343SA25</accession>
<geneLocation type="mitochondrion" evidence="21"/>
<dbReference type="NCBIfam" id="TIGR01972">
    <property type="entry name" value="NDH_I_M"/>
    <property type="match status" value="1"/>
</dbReference>
<evidence type="ECO:0000259" key="20">
    <source>
        <dbReference type="Pfam" id="PF01059"/>
    </source>
</evidence>
<evidence type="ECO:0000259" key="19">
    <source>
        <dbReference type="Pfam" id="PF00361"/>
    </source>
</evidence>
<dbReference type="Pfam" id="PF00361">
    <property type="entry name" value="Proton_antipo_M"/>
    <property type="match status" value="1"/>
</dbReference>
<dbReference type="GO" id="GO:0008137">
    <property type="term" value="F:NADH dehydrogenase (ubiquinone) activity"/>
    <property type="evidence" value="ECO:0007669"/>
    <property type="project" value="UniProtKB-UniRule"/>
</dbReference>
<dbReference type="GO" id="GO:0015990">
    <property type="term" value="P:electron transport coupled proton transport"/>
    <property type="evidence" value="ECO:0007669"/>
    <property type="project" value="TreeGrafter"/>
</dbReference>
<feature type="transmembrane region" description="Helical" evidence="17">
    <location>
        <begin position="256"/>
        <end position="277"/>
    </location>
</feature>
<comment type="subcellular location">
    <subcellularLocation>
        <location evidence="2 17">Mitochondrion membrane</location>
        <topology evidence="2 17">Multi-pass membrane protein</topology>
    </subcellularLocation>
</comment>
<comment type="function">
    <text evidence="17">Core subunit of the mitochondrial membrane respiratory chain NADH dehydrogenase (Complex I) which catalyzes electron transfer from NADH through the respiratory chain, using ubiquinone as an electron acceptor. Essential for the catalytic activity and assembly of complex I.</text>
</comment>
<evidence type="ECO:0000256" key="3">
    <source>
        <dbReference type="ARBA" id="ARBA00009025"/>
    </source>
</evidence>
<keyword evidence="14 17" id="KW-0496">Mitochondrion</keyword>
<feature type="transmembrane region" description="Helical" evidence="17">
    <location>
        <begin position="221"/>
        <end position="244"/>
    </location>
</feature>
<comment type="catalytic activity">
    <reaction evidence="16 17">
        <text>a ubiquinone + NADH + 5 H(+)(in) = a ubiquinol + NAD(+) + 4 H(+)(out)</text>
        <dbReference type="Rhea" id="RHEA:29091"/>
        <dbReference type="Rhea" id="RHEA-COMP:9565"/>
        <dbReference type="Rhea" id="RHEA-COMP:9566"/>
        <dbReference type="ChEBI" id="CHEBI:15378"/>
        <dbReference type="ChEBI" id="CHEBI:16389"/>
        <dbReference type="ChEBI" id="CHEBI:17976"/>
        <dbReference type="ChEBI" id="CHEBI:57540"/>
        <dbReference type="ChEBI" id="CHEBI:57945"/>
        <dbReference type="EC" id="7.1.1.2"/>
    </reaction>
</comment>
<evidence type="ECO:0000256" key="10">
    <source>
        <dbReference type="ARBA" id="ARBA00022982"/>
    </source>
</evidence>
<evidence type="ECO:0000256" key="4">
    <source>
        <dbReference type="ARBA" id="ARBA00012944"/>
    </source>
</evidence>
<evidence type="ECO:0000256" key="12">
    <source>
        <dbReference type="ARBA" id="ARBA00023027"/>
    </source>
</evidence>
<dbReference type="PANTHER" id="PTHR43507">
    <property type="entry name" value="NADH-UBIQUINONE OXIDOREDUCTASE CHAIN 4"/>
    <property type="match status" value="1"/>
</dbReference>
<feature type="domain" description="NADH:ubiquinone oxidoreductase chain 4 N-terminal" evidence="20">
    <location>
        <begin position="1"/>
        <end position="109"/>
    </location>
</feature>
<organism evidence="21">
    <name type="scientific">Pristurus rupestris rupestris</name>
    <dbReference type="NCBI Taxonomy" id="1530261"/>
    <lineage>
        <taxon>Eukaryota</taxon>
        <taxon>Metazoa</taxon>
        <taxon>Chordata</taxon>
        <taxon>Craniata</taxon>
        <taxon>Vertebrata</taxon>
        <taxon>Euteleostomi</taxon>
        <taxon>Lepidosauria</taxon>
        <taxon>Squamata</taxon>
        <taxon>Bifurcata</taxon>
        <taxon>Gekkota</taxon>
        <taxon>Sphaerodactylidae</taxon>
        <taxon>Pristurus</taxon>
    </lineage>
</organism>
<evidence type="ECO:0000256" key="11">
    <source>
        <dbReference type="ARBA" id="ARBA00022989"/>
    </source>
</evidence>
<feature type="transmembrane region" description="Helical" evidence="17">
    <location>
        <begin position="342"/>
        <end position="365"/>
    </location>
</feature>
<evidence type="ECO:0000256" key="14">
    <source>
        <dbReference type="ARBA" id="ARBA00023128"/>
    </source>
</evidence>
<dbReference type="AlphaFoldDB" id="A0A343SA25"/>
<evidence type="ECO:0000256" key="13">
    <source>
        <dbReference type="ARBA" id="ARBA00023075"/>
    </source>
</evidence>
<feature type="transmembrane region" description="Helical" evidence="17">
    <location>
        <begin position="309"/>
        <end position="330"/>
    </location>
</feature>
<keyword evidence="18" id="KW-0732">Signal</keyword>
<reference evidence="21" key="1">
    <citation type="journal article" date="2017" name="Mitochondrial DNA Part B Resour">
        <title>The complete mitochondrial genome of Pristurus rupestris rupestris.</title>
        <authorList>
            <person name="Tarroso P."/>
            <person name="Simo-Riudalbas M."/>
            <person name="Carranza S."/>
        </authorList>
    </citation>
    <scope>NUCLEOTIDE SEQUENCE</scope>
    <source>
        <strain evidence="21">S7709</strain>
    </source>
</reference>
<feature type="domain" description="NADH:quinone oxidoreductase/Mrp antiporter transmembrane" evidence="19">
    <location>
        <begin position="112"/>
        <end position="400"/>
    </location>
</feature>
<comment type="function">
    <text evidence="1">Core subunit of the mitochondrial membrane respiratory chain NADH dehydrogenase (Complex I) that is believed to belong to the minimal assembly required for catalysis. Complex I functions in the transfer of electrons from NADH to the respiratory chain. The immediate electron acceptor for the enzyme is believed to be ubiquinone.</text>
</comment>
<feature type="transmembrane region" description="Helical" evidence="17">
    <location>
        <begin position="433"/>
        <end position="450"/>
    </location>
</feature>
<dbReference type="GO" id="GO:0031966">
    <property type="term" value="C:mitochondrial membrane"/>
    <property type="evidence" value="ECO:0007669"/>
    <property type="project" value="UniProtKB-SubCell"/>
</dbReference>
<dbReference type="GO" id="GO:0048039">
    <property type="term" value="F:ubiquinone binding"/>
    <property type="evidence" value="ECO:0007669"/>
    <property type="project" value="TreeGrafter"/>
</dbReference>
<keyword evidence="6 17" id="KW-0813">Transport</keyword>
<feature type="transmembrane region" description="Helical" evidence="17">
    <location>
        <begin position="385"/>
        <end position="412"/>
    </location>
</feature>
<dbReference type="GO" id="GO:0042773">
    <property type="term" value="P:ATP synthesis coupled electron transport"/>
    <property type="evidence" value="ECO:0007669"/>
    <property type="project" value="InterPro"/>
</dbReference>
<feature type="transmembrane region" description="Helical" evidence="17">
    <location>
        <begin position="189"/>
        <end position="209"/>
    </location>
</feature>
<name>A0A343SA25_9SAUR</name>
<evidence type="ECO:0000313" key="21">
    <source>
        <dbReference type="EMBL" id="AUO29205.1"/>
    </source>
</evidence>
<feature type="chain" id="PRO_5016591592" description="NADH-ubiquinone oxidoreductase chain 4" evidence="18">
    <location>
        <begin position="18"/>
        <end position="455"/>
    </location>
</feature>
<dbReference type="PANTHER" id="PTHR43507:SF20">
    <property type="entry name" value="NADH-UBIQUINONE OXIDOREDUCTASE CHAIN 4"/>
    <property type="match status" value="1"/>
</dbReference>
<keyword evidence="10 17" id="KW-0249">Electron transport</keyword>
<dbReference type="InterPro" id="IPR000260">
    <property type="entry name" value="NADH4_N"/>
</dbReference>
<dbReference type="InterPro" id="IPR010227">
    <property type="entry name" value="NADH_Q_OxRdtase_chainM/4"/>
</dbReference>
<keyword evidence="12 17" id="KW-0520">NAD</keyword>
<gene>
    <name evidence="21" type="primary">ND4</name>
</gene>
<dbReference type="GO" id="GO:0003954">
    <property type="term" value="F:NADH dehydrogenase activity"/>
    <property type="evidence" value="ECO:0007669"/>
    <property type="project" value="TreeGrafter"/>
</dbReference>
<evidence type="ECO:0000256" key="18">
    <source>
        <dbReference type="SAM" id="SignalP"/>
    </source>
</evidence>
<feature type="transmembrane region" description="Helical" evidence="17">
    <location>
        <begin position="94"/>
        <end position="112"/>
    </location>
</feature>
<dbReference type="EC" id="7.1.1.2" evidence="4 17"/>
<evidence type="ECO:0000256" key="9">
    <source>
        <dbReference type="ARBA" id="ARBA00022967"/>
    </source>
</evidence>